<evidence type="ECO:0008006" key="3">
    <source>
        <dbReference type="Google" id="ProtNLM"/>
    </source>
</evidence>
<dbReference type="EMBL" id="BONX01000010">
    <property type="protein sequence ID" value="GIG95473.1"/>
    <property type="molecule type" value="Genomic_DNA"/>
</dbReference>
<evidence type="ECO:0000313" key="1">
    <source>
        <dbReference type="EMBL" id="GIG95473.1"/>
    </source>
</evidence>
<name>A0ABQ4EL39_9ACTN</name>
<sequence length="220" mass="24054">MEQEMRSARIWPALLAVAALIALPGCATESTTDALPQRGTGEQMKPLVEQFKDARAQARSDFEREALDRAIKTGKIDPADYEEAFNRYRRCAQDAGLDETYTKLPNGIYRVTPASAIEDVEAHGKVMVKCAQDAGLVSLEALYRTQVDNPDLLADPKLVVVRCLVKVGLVPPDYTVEKLSTFLKSDVEDMTDFDPMHPEAQKCLTAGGIALVVDRTPSGG</sequence>
<reference evidence="1 2" key="1">
    <citation type="submission" date="2021-01" db="EMBL/GenBank/DDBJ databases">
        <title>Whole genome shotgun sequence of Plantactinospora mayteni NBRC 109088.</title>
        <authorList>
            <person name="Komaki H."/>
            <person name="Tamura T."/>
        </authorList>
    </citation>
    <scope>NUCLEOTIDE SEQUENCE [LARGE SCALE GENOMIC DNA]</scope>
    <source>
        <strain evidence="1 2">NBRC 109088</strain>
    </source>
</reference>
<dbReference type="Proteomes" id="UP000621500">
    <property type="component" value="Unassembled WGS sequence"/>
</dbReference>
<organism evidence="1 2">
    <name type="scientific">Plantactinospora mayteni</name>
    <dbReference type="NCBI Taxonomy" id="566021"/>
    <lineage>
        <taxon>Bacteria</taxon>
        <taxon>Bacillati</taxon>
        <taxon>Actinomycetota</taxon>
        <taxon>Actinomycetes</taxon>
        <taxon>Micromonosporales</taxon>
        <taxon>Micromonosporaceae</taxon>
        <taxon>Plantactinospora</taxon>
    </lineage>
</organism>
<accession>A0ABQ4EL39</accession>
<keyword evidence="2" id="KW-1185">Reference proteome</keyword>
<comment type="caution">
    <text evidence="1">The sequence shown here is derived from an EMBL/GenBank/DDBJ whole genome shotgun (WGS) entry which is preliminary data.</text>
</comment>
<protein>
    <recommendedName>
        <fullName evidence="3">Lipoprotein</fullName>
    </recommendedName>
</protein>
<proteinExistence type="predicted"/>
<gene>
    <name evidence="1" type="ORF">Pma05_20460</name>
</gene>
<evidence type="ECO:0000313" key="2">
    <source>
        <dbReference type="Proteomes" id="UP000621500"/>
    </source>
</evidence>